<feature type="transmembrane region" description="Helical" evidence="6">
    <location>
        <begin position="364"/>
        <end position="383"/>
    </location>
</feature>
<feature type="transmembrane region" description="Helical" evidence="6">
    <location>
        <begin position="756"/>
        <end position="776"/>
    </location>
</feature>
<dbReference type="OrthoDB" id="343744at2"/>
<evidence type="ECO:0000256" key="1">
    <source>
        <dbReference type="ARBA" id="ARBA00004651"/>
    </source>
</evidence>
<dbReference type="STRING" id="1123755.SAMN05444714_2703"/>
<dbReference type="RefSeq" id="WP_090209634.1">
    <property type="nucleotide sequence ID" value="NZ_FOZM01000003.1"/>
</dbReference>
<proteinExistence type="predicted"/>
<feature type="domain" description="ABC3 transporter permease C-terminal" evidence="7">
    <location>
        <begin position="222"/>
        <end position="336"/>
    </location>
</feature>
<evidence type="ECO:0000256" key="3">
    <source>
        <dbReference type="ARBA" id="ARBA00022692"/>
    </source>
</evidence>
<feature type="domain" description="MacB-like periplasmic core" evidence="8">
    <location>
        <begin position="442"/>
        <end position="592"/>
    </location>
</feature>
<dbReference type="Pfam" id="PF12704">
    <property type="entry name" value="MacB_PCD"/>
    <property type="match status" value="1"/>
</dbReference>
<evidence type="ECO:0000256" key="4">
    <source>
        <dbReference type="ARBA" id="ARBA00022989"/>
    </source>
</evidence>
<feature type="transmembrane region" description="Helical" evidence="6">
    <location>
        <begin position="666"/>
        <end position="688"/>
    </location>
</feature>
<keyword evidence="4 6" id="KW-1133">Transmembrane helix</keyword>
<protein>
    <submittedName>
        <fullName evidence="9">Putative ABC transport system permease protein</fullName>
    </submittedName>
</protein>
<sequence length="794" mass="83931">MTRAVLTALMSHWWRNPLQLFTLLAGLALATALWSGVQAVNAEARASYDAAAATLGEGQYDRFVRRDGLPMDEQVFVEMRRAGWLVSPVVQGRLDGIRIVGVEPLTAPVGLGPVSLGQDNDLAGFLGGDTPFFANADTAAGLSGVDVVISENVAPNTAIADIGAAQRLLDKTGVIDALIILPGQPIGQRAQAEVAPDLVRQVAQGGSDIGRLTDSFHLNLTAFGLLSFAVGIFIVHGAIGLAFEQRRPVVRTLRALGVPLSRLVWLMAVELLLFALLAGIIGVALGYLVAALLLPDVAATLRGLYGADVAGTLQLRPSWWLSGLAIAVGGTAVAASGALAQLSRMPLLAAAQPRALAMAAGRRAKVQGGLALLLLSASLVLMVTADGLVGGFALLGTLLIGAALGLPLILDRLLAVFSTRAKGPVLGWFWADTRQQLPGLSLALMALLLAMAANVGVSTMVSSFRLTFVGFLDQRLASELYIRTEDTAQSDALIAFAEERVDAILPIQSADVTLGGQPAEVFSARDHATYRDNWRFLQSTSDAWDQTFSGQAIVINEQLARRADIALDQVLTLQSRAFTVVGIYGDYGNPIGQAVIAEPVFEALYPEVEAQNFGLRMDPADVENFLSALEAATGIAPTQAVDQAGIKAISLEIFERTFTVTTALNILTLAVAGFAILMSLLTLATMRVPQLAPAWAMGLTRRQLGRIELARAVMLACLTALVALPLGLALAWALLAVVNVAAFGWRLPMYLFPADYLRLAVFALLAAALAAAWPALRLARTPPADLLKVFSNER</sequence>
<dbReference type="PANTHER" id="PTHR30287">
    <property type="entry name" value="MEMBRANE COMPONENT OF PREDICTED ABC SUPERFAMILY METABOLITE UPTAKE TRANSPORTER"/>
    <property type="match status" value="1"/>
</dbReference>
<dbReference type="InterPro" id="IPR038766">
    <property type="entry name" value="Membrane_comp_ABC_pdt"/>
</dbReference>
<organism evidence="9 10">
    <name type="scientific">Yoonia litorea</name>
    <dbReference type="NCBI Taxonomy" id="1123755"/>
    <lineage>
        <taxon>Bacteria</taxon>
        <taxon>Pseudomonadati</taxon>
        <taxon>Pseudomonadota</taxon>
        <taxon>Alphaproteobacteria</taxon>
        <taxon>Rhodobacterales</taxon>
        <taxon>Paracoccaceae</taxon>
        <taxon>Yoonia</taxon>
    </lineage>
</organism>
<keyword evidence="2" id="KW-1003">Cell membrane</keyword>
<feature type="domain" description="ABC3 transporter permease C-terminal" evidence="7">
    <location>
        <begin position="665"/>
        <end position="783"/>
    </location>
</feature>
<dbReference type="Proteomes" id="UP000198926">
    <property type="component" value="Unassembled WGS sequence"/>
</dbReference>
<dbReference type="AlphaFoldDB" id="A0A1I6MZ53"/>
<reference evidence="9 10" key="1">
    <citation type="submission" date="2016-10" db="EMBL/GenBank/DDBJ databases">
        <authorList>
            <person name="de Groot N.N."/>
        </authorList>
    </citation>
    <scope>NUCLEOTIDE SEQUENCE [LARGE SCALE GENOMIC DNA]</scope>
    <source>
        <strain evidence="9 10">DSM 29433</strain>
    </source>
</reference>
<evidence type="ECO:0000259" key="8">
    <source>
        <dbReference type="Pfam" id="PF12704"/>
    </source>
</evidence>
<feature type="transmembrane region" description="Helical" evidence="6">
    <location>
        <begin position="263"/>
        <end position="294"/>
    </location>
</feature>
<accession>A0A1I6MZ53</accession>
<dbReference type="GO" id="GO:0005886">
    <property type="term" value="C:plasma membrane"/>
    <property type="evidence" value="ECO:0007669"/>
    <property type="project" value="UniProtKB-SubCell"/>
</dbReference>
<keyword evidence="10" id="KW-1185">Reference proteome</keyword>
<evidence type="ECO:0000256" key="6">
    <source>
        <dbReference type="SAM" id="Phobius"/>
    </source>
</evidence>
<keyword evidence="3 6" id="KW-0812">Transmembrane</keyword>
<dbReference type="PANTHER" id="PTHR30287:SF2">
    <property type="entry name" value="BLL1001 PROTEIN"/>
    <property type="match status" value="1"/>
</dbReference>
<evidence type="ECO:0000256" key="5">
    <source>
        <dbReference type="ARBA" id="ARBA00023136"/>
    </source>
</evidence>
<dbReference type="InterPro" id="IPR003838">
    <property type="entry name" value="ABC3_permease_C"/>
</dbReference>
<dbReference type="EMBL" id="FOZM01000003">
    <property type="protein sequence ID" value="SFS20985.1"/>
    <property type="molecule type" value="Genomic_DNA"/>
</dbReference>
<feature type="transmembrane region" description="Helical" evidence="6">
    <location>
        <begin position="437"/>
        <end position="457"/>
    </location>
</feature>
<evidence type="ECO:0000259" key="7">
    <source>
        <dbReference type="Pfam" id="PF02687"/>
    </source>
</evidence>
<evidence type="ECO:0000313" key="9">
    <source>
        <dbReference type="EMBL" id="SFS20985.1"/>
    </source>
</evidence>
<evidence type="ECO:0000313" key="10">
    <source>
        <dbReference type="Proteomes" id="UP000198926"/>
    </source>
</evidence>
<evidence type="ECO:0000256" key="2">
    <source>
        <dbReference type="ARBA" id="ARBA00022475"/>
    </source>
</evidence>
<keyword evidence="5 6" id="KW-0472">Membrane</keyword>
<name>A0A1I6MZ53_9RHOB</name>
<comment type="subcellular location">
    <subcellularLocation>
        <location evidence="1">Cell membrane</location>
        <topology evidence="1">Multi-pass membrane protein</topology>
    </subcellularLocation>
</comment>
<feature type="transmembrane region" description="Helical" evidence="6">
    <location>
        <begin position="389"/>
        <end position="410"/>
    </location>
</feature>
<dbReference type="InterPro" id="IPR025857">
    <property type="entry name" value="MacB_PCD"/>
</dbReference>
<dbReference type="Pfam" id="PF02687">
    <property type="entry name" value="FtsX"/>
    <property type="match status" value="2"/>
</dbReference>
<feature type="transmembrane region" description="Helical" evidence="6">
    <location>
        <begin position="709"/>
        <end position="736"/>
    </location>
</feature>
<feature type="transmembrane region" description="Helical" evidence="6">
    <location>
        <begin position="319"/>
        <end position="343"/>
    </location>
</feature>
<gene>
    <name evidence="9" type="ORF">SAMN05444714_2703</name>
</gene>
<feature type="transmembrane region" description="Helical" evidence="6">
    <location>
        <begin position="220"/>
        <end position="243"/>
    </location>
</feature>